<feature type="transmembrane region" description="Helical" evidence="1">
    <location>
        <begin position="54"/>
        <end position="70"/>
    </location>
</feature>
<keyword evidence="1" id="KW-1133">Transmembrane helix</keyword>
<keyword evidence="1" id="KW-0472">Membrane</keyword>
<reference evidence="2 3" key="1">
    <citation type="submission" date="2015-07" db="EMBL/GenBank/DDBJ databases">
        <title>The genome of Pseudoloma neurophilia, a relevant intracellular parasite of the zebrafish.</title>
        <authorList>
            <person name="Ndikumana S."/>
            <person name="Pelin A."/>
            <person name="Sanders J."/>
            <person name="Corradi N."/>
        </authorList>
    </citation>
    <scope>NUCLEOTIDE SEQUENCE [LARGE SCALE GENOMIC DNA]</scope>
    <source>
        <strain evidence="2 3">MK1</strain>
    </source>
</reference>
<evidence type="ECO:0000313" key="2">
    <source>
        <dbReference type="EMBL" id="KRH94152.1"/>
    </source>
</evidence>
<dbReference type="VEuPathDB" id="MicrosporidiaDB:M153_368000634"/>
<keyword evidence="3" id="KW-1185">Reference proteome</keyword>
<sequence>LAIYNQRWMRKVKKRWHFHGKMNIMNSIDCLFVCAIRLPFFSEQWTQFFRKKQLNLYLIILMTQLYFLIMEHNKRGIWM</sequence>
<keyword evidence="1" id="KW-0812">Transmembrane</keyword>
<evidence type="ECO:0000256" key="1">
    <source>
        <dbReference type="SAM" id="Phobius"/>
    </source>
</evidence>
<dbReference type="AlphaFoldDB" id="A0A0R0LYF2"/>
<evidence type="ECO:0000313" key="3">
    <source>
        <dbReference type="Proteomes" id="UP000051530"/>
    </source>
</evidence>
<dbReference type="EMBL" id="LGUB01000128">
    <property type="protein sequence ID" value="KRH94152.1"/>
    <property type="molecule type" value="Genomic_DNA"/>
</dbReference>
<accession>A0A0R0LYF2</accession>
<protein>
    <submittedName>
        <fullName evidence="2">Putative LTR transposable element</fullName>
    </submittedName>
</protein>
<gene>
    <name evidence="2" type="ORF">M153_368000634</name>
</gene>
<comment type="caution">
    <text evidence="2">The sequence shown here is derived from an EMBL/GenBank/DDBJ whole genome shotgun (WGS) entry which is preliminary data.</text>
</comment>
<organism evidence="2 3">
    <name type="scientific">Pseudoloma neurophilia</name>
    <dbReference type="NCBI Taxonomy" id="146866"/>
    <lineage>
        <taxon>Eukaryota</taxon>
        <taxon>Fungi</taxon>
        <taxon>Fungi incertae sedis</taxon>
        <taxon>Microsporidia</taxon>
        <taxon>Pseudoloma</taxon>
    </lineage>
</organism>
<dbReference type="Proteomes" id="UP000051530">
    <property type="component" value="Unassembled WGS sequence"/>
</dbReference>
<feature type="non-terminal residue" evidence="2">
    <location>
        <position position="1"/>
    </location>
</feature>
<proteinExistence type="predicted"/>
<name>A0A0R0LYF2_9MICR</name>